<dbReference type="STRING" id="227084.SAMN05421855_1011024"/>
<reference evidence="1 2" key="1">
    <citation type="submission" date="2016-10" db="EMBL/GenBank/DDBJ databases">
        <authorList>
            <person name="de Groot N.N."/>
        </authorList>
    </citation>
    <scope>NUCLEOTIDE SEQUENCE [LARGE SCALE GENOMIC DNA]</scope>
    <source>
        <strain evidence="1 2">DSM 16195</strain>
    </source>
</reference>
<sequence>MTHPNNSYFSNKVQEIHADLNGKITQSSNTIIELSVGQNLFDVHPFFESLKDELTDGSTNSLAFPCVQLDIINSDVICDITIKKEIGFLAILLFDYSSHYEHLHDAAQEKKKAMLNEQAYELTTKYSEEKRAYFEYIQDRIDAKIVQKLQDIVSDIEKLQKTNLDEKQTALLKKIKDNSTLLHQKSIQLKDDVRNDLN</sequence>
<proteinExistence type="predicted"/>
<dbReference type="EMBL" id="FNBA01000001">
    <property type="protein sequence ID" value="SDE51772.1"/>
    <property type="molecule type" value="Genomic_DNA"/>
</dbReference>
<protein>
    <submittedName>
        <fullName evidence="1">Uncharacterized protein</fullName>
    </submittedName>
</protein>
<keyword evidence="2" id="KW-1185">Reference proteome</keyword>
<dbReference type="OrthoDB" id="1438320at2"/>
<evidence type="ECO:0000313" key="1">
    <source>
        <dbReference type="EMBL" id="SDE51772.1"/>
    </source>
</evidence>
<evidence type="ECO:0000313" key="2">
    <source>
        <dbReference type="Proteomes" id="UP000199321"/>
    </source>
</evidence>
<name>A0A1G7DJU8_9FLAO</name>
<organism evidence="1 2">
    <name type="scientific">Ulvibacter litoralis</name>
    <dbReference type="NCBI Taxonomy" id="227084"/>
    <lineage>
        <taxon>Bacteria</taxon>
        <taxon>Pseudomonadati</taxon>
        <taxon>Bacteroidota</taxon>
        <taxon>Flavobacteriia</taxon>
        <taxon>Flavobacteriales</taxon>
        <taxon>Flavobacteriaceae</taxon>
        <taxon>Ulvibacter</taxon>
    </lineage>
</organism>
<accession>A0A1G7DJU8</accession>
<gene>
    <name evidence="1" type="ORF">SAMN05421855_1011024</name>
</gene>
<dbReference type="Proteomes" id="UP000199321">
    <property type="component" value="Unassembled WGS sequence"/>
</dbReference>
<dbReference type="AlphaFoldDB" id="A0A1G7DJU8"/>
<dbReference type="RefSeq" id="WP_093141345.1">
    <property type="nucleotide sequence ID" value="NZ_BMWO01000001.1"/>
</dbReference>